<organism evidence="1 2">
    <name type="scientific">Stylophora pistillata</name>
    <name type="common">Smooth cauliflower coral</name>
    <dbReference type="NCBI Taxonomy" id="50429"/>
    <lineage>
        <taxon>Eukaryota</taxon>
        <taxon>Metazoa</taxon>
        <taxon>Cnidaria</taxon>
        <taxon>Anthozoa</taxon>
        <taxon>Hexacorallia</taxon>
        <taxon>Scleractinia</taxon>
        <taxon>Astrocoeniina</taxon>
        <taxon>Pocilloporidae</taxon>
        <taxon>Stylophora</taxon>
    </lineage>
</organism>
<feature type="non-terminal residue" evidence="1">
    <location>
        <position position="147"/>
    </location>
</feature>
<dbReference type="PANTHER" id="PTHR22955">
    <property type="entry name" value="RETROTRANSPOSON"/>
    <property type="match status" value="1"/>
</dbReference>
<accession>A0A2B4R9F1</accession>
<dbReference type="AlphaFoldDB" id="A0A2B4R9F1"/>
<reference evidence="2" key="1">
    <citation type="journal article" date="2017" name="bioRxiv">
        <title>Comparative analysis of the genomes of Stylophora pistillata and Acropora digitifera provides evidence for extensive differences between species of corals.</title>
        <authorList>
            <person name="Voolstra C.R."/>
            <person name="Li Y."/>
            <person name="Liew Y.J."/>
            <person name="Baumgarten S."/>
            <person name="Zoccola D."/>
            <person name="Flot J.-F."/>
            <person name="Tambutte S."/>
            <person name="Allemand D."/>
            <person name="Aranda M."/>
        </authorList>
    </citation>
    <scope>NUCLEOTIDE SEQUENCE [LARGE SCALE GENOMIC DNA]</scope>
</reference>
<evidence type="ECO:0000313" key="1">
    <source>
        <dbReference type="EMBL" id="PFX13130.1"/>
    </source>
</evidence>
<gene>
    <name evidence="1" type="ORF">AWC38_SpisGene22814</name>
</gene>
<evidence type="ECO:0000313" key="2">
    <source>
        <dbReference type="Proteomes" id="UP000225706"/>
    </source>
</evidence>
<dbReference type="OrthoDB" id="5984319at2759"/>
<dbReference type="PANTHER" id="PTHR22955:SF65">
    <property type="entry name" value="INTEGRASE CATALYTIC DOMAIN-CONTAINING PROTEIN"/>
    <property type="match status" value="1"/>
</dbReference>
<keyword evidence="2" id="KW-1185">Reference proteome</keyword>
<dbReference type="STRING" id="50429.A0A2B4R9F1"/>
<sequence>MEPDDSTQTRTHDATLGLRLTQSLLAALEVPMKTFYSGSRDVLWWIRGRGKDFRPFKANRIGEIQMFTEPSQWQHVSTEENPADLCTRGATPSELAECSLWWNDPSWLTDDFSKWSKMKVLDKPSEMPGMRKSKKKEDINAYATLMT</sequence>
<dbReference type="EMBL" id="LSMT01001061">
    <property type="protein sequence ID" value="PFX13130.1"/>
    <property type="molecule type" value="Genomic_DNA"/>
</dbReference>
<protein>
    <submittedName>
        <fullName evidence="1">Uncharacterized protein</fullName>
    </submittedName>
</protein>
<dbReference type="Proteomes" id="UP000225706">
    <property type="component" value="Unassembled WGS sequence"/>
</dbReference>
<comment type="caution">
    <text evidence="1">The sequence shown here is derived from an EMBL/GenBank/DDBJ whole genome shotgun (WGS) entry which is preliminary data.</text>
</comment>
<name>A0A2B4R9F1_STYPI</name>
<proteinExistence type="predicted"/>